<protein>
    <submittedName>
        <fullName evidence="2">PepSY domain-containing protein</fullName>
    </submittedName>
</protein>
<evidence type="ECO:0000256" key="1">
    <source>
        <dbReference type="SAM" id="Phobius"/>
    </source>
</evidence>
<dbReference type="AlphaFoldDB" id="A0A7D4I4U7"/>
<dbReference type="EMBL" id="CP053985">
    <property type="protein sequence ID" value="QKH39920.1"/>
    <property type="molecule type" value="Genomic_DNA"/>
</dbReference>
<evidence type="ECO:0000313" key="3">
    <source>
        <dbReference type="Proteomes" id="UP000500970"/>
    </source>
</evidence>
<dbReference type="Proteomes" id="UP000500970">
    <property type="component" value="Chromosome"/>
</dbReference>
<sequence>MPVRRESAGKRKGSQRAWLVLAHRWVGLVIAGFLLVAGLTGALLAWNDELEAMFGPDLFLVAPPAAIPCAPG</sequence>
<gene>
    <name evidence="2" type="ORF">FOC84_32750</name>
</gene>
<accession>A0A7D4I4U7</accession>
<keyword evidence="3" id="KW-1185">Reference proteome</keyword>
<dbReference type="InterPro" id="IPR005625">
    <property type="entry name" value="PepSY-ass_TM"/>
</dbReference>
<dbReference type="KEGG" id="apes:FOC84_32750"/>
<reference evidence="2 3" key="1">
    <citation type="submission" date="2020-05" db="EMBL/GenBank/DDBJ databases">
        <title>FDA dAtabase for Regulatory Grade micrObial Sequences (FDA-ARGOS): Supporting development and validation of Infectious Disease Dx tests.</title>
        <authorList>
            <person name="Sproer C."/>
            <person name="Gronow S."/>
            <person name="Severitt S."/>
            <person name="Schroder I."/>
            <person name="Tallon L."/>
            <person name="Sadzewicz L."/>
            <person name="Zhao X."/>
            <person name="Vavikolanu K."/>
            <person name="Mehta A."/>
            <person name="Aluvathingal J."/>
            <person name="Nadendla S."/>
            <person name="Myers T."/>
            <person name="Yan Y."/>
            <person name="Sichtig H."/>
        </authorList>
    </citation>
    <scope>NUCLEOTIDE SEQUENCE [LARGE SCALE GENOMIC DNA]</scope>
    <source>
        <strain evidence="2 3">FDAARGOS_790</strain>
    </source>
</reference>
<name>A0A7D4I4U7_9BURK</name>
<proteinExistence type="predicted"/>
<keyword evidence="1" id="KW-0472">Membrane</keyword>
<organism evidence="2 3">
    <name type="scientific">Achromobacter pestifer</name>
    <dbReference type="NCBI Taxonomy" id="1353889"/>
    <lineage>
        <taxon>Bacteria</taxon>
        <taxon>Pseudomonadati</taxon>
        <taxon>Pseudomonadota</taxon>
        <taxon>Betaproteobacteria</taxon>
        <taxon>Burkholderiales</taxon>
        <taxon>Alcaligenaceae</taxon>
        <taxon>Achromobacter</taxon>
    </lineage>
</organism>
<keyword evidence="1" id="KW-0812">Transmembrane</keyword>
<keyword evidence="1" id="KW-1133">Transmembrane helix</keyword>
<feature type="transmembrane region" description="Helical" evidence="1">
    <location>
        <begin position="21"/>
        <end position="46"/>
    </location>
</feature>
<evidence type="ECO:0000313" key="2">
    <source>
        <dbReference type="EMBL" id="QKH39920.1"/>
    </source>
</evidence>
<dbReference type="Pfam" id="PF03929">
    <property type="entry name" value="PepSY_TM"/>
    <property type="match status" value="1"/>
</dbReference>